<name>A0ABW4LQG0_9BACI</name>
<organism evidence="1 2">
    <name type="scientific">Bacillus salitolerans</name>
    <dbReference type="NCBI Taxonomy" id="1437434"/>
    <lineage>
        <taxon>Bacteria</taxon>
        <taxon>Bacillati</taxon>
        <taxon>Bacillota</taxon>
        <taxon>Bacilli</taxon>
        <taxon>Bacillales</taxon>
        <taxon>Bacillaceae</taxon>
        <taxon>Bacillus</taxon>
    </lineage>
</organism>
<proteinExistence type="predicted"/>
<reference evidence="2" key="1">
    <citation type="journal article" date="2019" name="Int. J. Syst. Evol. Microbiol.">
        <title>The Global Catalogue of Microorganisms (GCM) 10K type strain sequencing project: providing services to taxonomists for standard genome sequencing and annotation.</title>
        <authorList>
            <consortium name="The Broad Institute Genomics Platform"/>
            <consortium name="The Broad Institute Genome Sequencing Center for Infectious Disease"/>
            <person name="Wu L."/>
            <person name="Ma J."/>
        </authorList>
    </citation>
    <scope>NUCLEOTIDE SEQUENCE [LARGE SCALE GENOMIC DNA]</scope>
    <source>
        <strain evidence="2">CCUG 49339</strain>
    </source>
</reference>
<sequence length="260" mass="30273">MKNVVLERHIVDKPSITEDLSYKQQKYLTEIQPHKEHLTSVRAWDLYAKEHGLVSSRALIYHFKSFNYLKELLGLTIQESQYDKEHLLALVREHKDALTTISMWDAYAKDNALPSASTLISRFENWNTLKTLVNVPPSKSVANTLYSKESVTHLLNEHGKHYQNQVQWDKYASENGLPSYRTIRTLFSWDEFKKVAKFKTRYDYTQEELLHIAQKHGNHFTSAKNWNEYAKKHRLPSASTYARKIGFANTKALVKASSNN</sequence>
<dbReference type="Proteomes" id="UP001597214">
    <property type="component" value="Unassembled WGS sequence"/>
</dbReference>
<evidence type="ECO:0000313" key="2">
    <source>
        <dbReference type="Proteomes" id="UP001597214"/>
    </source>
</evidence>
<accession>A0ABW4LQG0</accession>
<dbReference type="RefSeq" id="WP_377927436.1">
    <property type="nucleotide sequence ID" value="NZ_JBHUEM010000005.1"/>
</dbReference>
<dbReference type="EMBL" id="JBHUEM010000005">
    <property type="protein sequence ID" value="MFD1736288.1"/>
    <property type="molecule type" value="Genomic_DNA"/>
</dbReference>
<comment type="caution">
    <text evidence="1">The sequence shown here is derived from an EMBL/GenBank/DDBJ whole genome shotgun (WGS) entry which is preliminary data.</text>
</comment>
<gene>
    <name evidence="1" type="ORF">ACFSCX_06875</name>
</gene>
<evidence type="ECO:0000313" key="1">
    <source>
        <dbReference type="EMBL" id="MFD1736288.1"/>
    </source>
</evidence>
<keyword evidence="2" id="KW-1185">Reference proteome</keyword>
<protein>
    <submittedName>
        <fullName evidence="1">Uncharacterized protein</fullName>
    </submittedName>
</protein>